<organism evidence="2">
    <name type="scientific">freshwater metagenome</name>
    <dbReference type="NCBI Taxonomy" id="449393"/>
    <lineage>
        <taxon>unclassified sequences</taxon>
        <taxon>metagenomes</taxon>
        <taxon>ecological metagenomes</taxon>
    </lineage>
</organism>
<dbReference type="EMBL" id="CAESAF010000077">
    <property type="protein sequence ID" value="CAB4338666.1"/>
    <property type="molecule type" value="Genomic_DNA"/>
</dbReference>
<accession>A0A6J5ZB39</accession>
<feature type="transmembrane region" description="Helical" evidence="1">
    <location>
        <begin position="6"/>
        <end position="24"/>
    </location>
</feature>
<dbReference type="AlphaFoldDB" id="A0A6J5ZB39"/>
<keyword evidence="1" id="KW-1133">Transmembrane helix</keyword>
<proteinExistence type="predicted"/>
<keyword evidence="1" id="KW-0472">Membrane</keyword>
<reference evidence="2" key="1">
    <citation type="submission" date="2020-05" db="EMBL/GenBank/DDBJ databases">
        <authorList>
            <person name="Chiriac C."/>
            <person name="Salcher M."/>
            <person name="Ghai R."/>
            <person name="Kavagutti S V."/>
        </authorList>
    </citation>
    <scope>NUCLEOTIDE SEQUENCE</scope>
</reference>
<name>A0A6J5ZB39_9ZZZZ</name>
<protein>
    <submittedName>
        <fullName evidence="2">Unannotated protein</fullName>
    </submittedName>
</protein>
<keyword evidence="1" id="KW-0812">Transmembrane</keyword>
<gene>
    <name evidence="2" type="ORF">UFOPK3574_00744</name>
</gene>
<feature type="transmembrane region" description="Helical" evidence="1">
    <location>
        <begin position="31"/>
        <end position="48"/>
    </location>
</feature>
<evidence type="ECO:0000256" key="1">
    <source>
        <dbReference type="SAM" id="Phobius"/>
    </source>
</evidence>
<sequence length="60" mass="6409">MLNIYYFFLYPVGHLGLTAVTFLISLPFTHLIVVFGAGTLGLGVGLATDSSNDTFILGTE</sequence>
<evidence type="ECO:0000313" key="2">
    <source>
        <dbReference type="EMBL" id="CAB4338666.1"/>
    </source>
</evidence>